<feature type="transmembrane region" description="Helical" evidence="1">
    <location>
        <begin position="117"/>
        <end position="138"/>
    </location>
</feature>
<comment type="caution">
    <text evidence="2">The sequence shown here is derived from an EMBL/GenBank/DDBJ whole genome shotgun (WGS) entry which is preliminary data.</text>
</comment>
<evidence type="ECO:0000256" key="1">
    <source>
        <dbReference type="SAM" id="Phobius"/>
    </source>
</evidence>
<feature type="transmembrane region" description="Helical" evidence="1">
    <location>
        <begin position="42"/>
        <end position="63"/>
    </location>
</feature>
<sequence>MLKDFSVQALFMGLLTAFVGSASSFAVVLHGLRAVGATEAQAASGLMALSISMGICAIVLSAVTRLPISIAWSTPGAALLASTGAVEGGFTAAVGAFLICGLLIIVAGLFRPLGRAVTAIPAPLANAMLAGVLIGLCFAPVKAIGFNPLLGLPILISWIVVGAFKRLWAVPAALAAFVLVLAFGVDMPDGAFASLERSLVPVAEFVRPAFNLAAFISIALPLFIVTMASQNIPGIAVLKVCHYDPKPGPLFAVTGFFSLLSAPFGGHAINLAAVTAAMCAGPDAHADPKRRYWASLSAGVGYIILGLLAGAVTAFVALAPPVLIEAVAGLALVGAFSSSAMSAFQAPESREAAAITFLITASGVSFGGISGAFWGLIAGGLMIALSQLLKMSKDRAQEK</sequence>
<dbReference type="PANTHER" id="PTHR30199:SF0">
    <property type="entry name" value="INNER MEMBRANE PROTEIN YDCO"/>
    <property type="match status" value="1"/>
</dbReference>
<evidence type="ECO:0000313" key="3">
    <source>
        <dbReference type="Proteomes" id="UP000749740"/>
    </source>
</evidence>
<feature type="transmembrane region" description="Helical" evidence="1">
    <location>
        <begin position="168"/>
        <end position="185"/>
    </location>
</feature>
<keyword evidence="1" id="KW-0812">Transmembrane</keyword>
<dbReference type="PANTHER" id="PTHR30199">
    <property type="entry name" value="MFS FAMILY TRANSPORTER, PREDICTED SUBSTRATE BENZOATE"/>
    <property type="match status" value="1"/>
</dbReference>
<dbReference type="Proteomes" id="UP000749740">
    <property type="component" value="Unassembled WGS sequence"/>
</dbReference>
<protein>
    <submittedName>
        <fullName evidence="2">Benzoate/H(+) symporter BenE family transporter</fullName>
    </submittedName>
</protein>
<feature type="transmembrane region" description="Helical" evidence="1">
    <location>
        <begin position="92"/>
        <end position="110"/>
    </location>
</feature>
<feature type="transmembrane region" description="Helical" evidence="1">
    <location>
        <begin position="326"/>
        <end position="346"/>
    </location>
</feature>
<gene>
    <name evidence="2" type="primary">benE</name>
    <name evidence="2" type="ORF">HJB63_07330</name>
</gene>
<dbReference type="GO" id="GO:0005886">
    <property type="term" value="C:plasma membrane"/>
    <property type="evidence" value="ECO:0007669"/>
    <property type="project" value="TreeGrafter"/>
</dbReference>
<dbReference type="InterPro" id="IPR004711">
    <property type="entry name" value="Benzoate_Transporter"/>
</dbReference>
<dbReference type="GO" id="GO:0042925">
    <property type="term" value="F:benzoate transmembrane transporter activity"/>
    <property type="evidence" value="ECO:0007669"/>
    <property type="project" value="InterPro"/>
</dbReference>
<feature type="transmembrane region" description="Helical" evidence="1">
    <location>
        <begin position="250"/>
        <end position="272"/>
    </location>
</feature>
<feature type="transmembrane region" description="Helical" evidence="1">
    <location>
        <begin position="292"/>
        <end position="319"/>
    </location>
</feature>
<keyword evidence="1" id="KW-1133">Transmembrane helix</keyword>
<organism evidence="2 3">
    <name type="scientific">Rhizobium lentis</name>
    <dbReference type="NCBI Taxonomy" id="1138194"/>
    <lineage>
        <taxon>Bacteria</taxon>
        <taxon>Pseudomonadati</taxon>
        <taxon>Pseudomonadota</taxon>
        <taxon>Alphaproteobacteria</taxon>
        <taxon>Hyphomicrobiales</taxon>
        <taxon>Rhizobiaceae</taxon>
        <taxon>Rhizobium/Agrobacterium group</taxon>
        <taxon>Rhizobium</taxon>
    </lineage>
</organism>
<feature type="transmembrane region" description="Helical" evidence="1">
    <location>
        <begin position="352"/>
        <end position="385"/>
    </location>
</feature>
<feature type="transmembrane region" description="Helical" evidence="1">
    <location>
        <begin position="205"/>
        <end position="229"/>
    </location>
</feature>
<keyword evidence="1" id="KW-0472">Membrane</keyword>
<feature type="transmembrane region" description="Helical" evidence="1">
    <location>
        <begin position="144"/>
        <end position="161"/>
    </location>
</feature>
<reference evidence="2" key="1">
    <citation type="submission" date="2020-04" db="EMBL/GenBank/DDBJ databases">
        <title>Global-level population genomics: horizontal gene transfer, symbiosis and evolution in Rhizobia.</title>
        <authorList>
            <person name="Gai Y."/>
        </authorList>
    </citation>
    <scope>NUCLEOTIDE SEQUENCE</scope>
    <source>
        <strain evidence="2">BLR57</strain>
    </source>
</reference>
<dbReference type="Pfam" id="PF03594">
    <property type="entry name" value="BenE"/>
    <property type="match status" value="1"/>
</dbReference>
<evidence type="ECO:0000313" key="2">
    <source>
        <dbReference type="EMBL" id="MBX5022388.1"/>
    </source>
</evidence>
<dbReference type="AlphaFoldDB" id="A0A9Q3M627"/>
<name>A0A9Q3M627_9HYPH</name>
<accession>A0A9Q3M627</accession>
<dbReference type="EMBL" id="JABDYC010000001">
    <property type="protein sequence ID" value="MBX5022388.1"/>
    <property type="molecule type" value="Genomic_DNA"/>
</dbReference>
<dbReference type="NCBIfam" id="TIGR00843">
    <property type="entry name" value="benE"/>
    <property type="match status" value="1"/>
</dbReference>
<proteinExistence type="predicted"/>